<accession>A0A9P6LBS5</accession>
<reference evidence="1" key="1">
    <citation type="journal article" date="2020" name="Nat. Commun.">
        <title>Large-scale genome sequencing of mycorrhizal fungi provides insights into the early evolution of symbiotic traits.</title>
        <authorList>
            <person name="Miyauchi S."/>
            <person name="Kiss E."/>
            <person name="Kuo A."/>
            <person name="Drula E."/>
            <person name="Kohler A."/>
            <person name="Sanchez-Garcia M."/>
            <person name="Morin E."/>
            <person name="Andreopoulos B."/>
            <person name="Barry K.W."/>
            <person name="Bonito G."/>
            <person name="Buee M."/>
            <person name="Carver A."/>
            <person name="Chen C."/>
            <person name="Cichocki N."/>
            <person name="Clum A."/>
            <person name="Culley D."/>
            <person name="Crous P.W."/>
            <person name="Fauchery L."/>
            <person name="Girlanda M."/>
            <person name="Hayes R.D."/>
            <person name="Keri Z."/>
            <person name="LaButti K."/>
            <person name="Lipzen A."/>
            <person name="Lombard V."/>
            <person name="Magnuson J."/>
            <person name="Maillard F."/>
            <person name="Murat C."/>
            <person name="Nolan M."/>
            <person name="Ohm R.A."/>
            <person name="Pangilinan J."/>
            <person name="Pereira M.F."/>
            <person name="Perotto S."/>
            <person name="Peter M."/>
            <person name="Pfister S."/>
            <person name="Riley R."/>
            <person name="Sitrit Y."/>
            <person name="Stielow J.B."/>
            <person name="Szollosi G."/>
            <person name="Zifcakova L."/>
            <person name="Stursova M."/>
            <person name="Spatafora J.W."/>
            <person name="Tedersoo L."/>
            <person name="Vaario L.M."/>
            <person name="Yamada A."/>
            <person name="Yan M."/>
            <person name="Wang P."/>
            <person name="Xu J."/>
            <person name="Bruns T."/>
            <person name="Baldrian P."/>
            <person name="Vilgalys R."/>
            <person name="Dunand C."/>
            <person name="Henrissat B."/>
            <person name="Grigoriev I.V."/>
            <person name="Hibbett D."/>
            <person name="Nagy L.G."/>
            <person name="Martin F.M."/>
        </authorList>
    </citation>
    <scope>NUCLEOTIDE SEQUENCE</scope>
    <source>
        <strain evidence="1">UH-Tt-Lm1</strain>
    </source>
</reference>
<organism evidence="1 2">
    <name type="scientific">Thelephora terrestris</name>
    <dbReference type="NCBI Taxonomy" id="56493"/>
    <lineage>
        <taxon>Eukaryota</taxon>
        <taxon>Fungi</taxon>
        <taxon>Dikarya</taxon>
        <taxon>Basidiomycota</taxon>
        <taxon>Agaricomycotina</taxon>
        <taxon>Agaricomycetes</taxon>
        <taxon>Thelephorales</taxon>
        <taxon>Thelephoraceae</taxon>
        <taxon>Thelephora</taxon>
    </lineage>
</organism>
<dbReference type="Gene3D" id="3.30.559.10">
    <property type="entry name" value="Chloramphenicol acetyltransferase-like domain"/>
    <property type="match status" value="1"/>
</dbReference>
<evidence type="ECO:0000313" key="2">
    <source>
        <dbReference type="Proteomes" id="UP000736335"/>
    </source>
</evidence>
<dbReference type="AlphaFoldDB" id="A0A9P6LBS5"/>
<protein>
    <submittedName>
        <fullName evidence="1">Uncharacterized protein</fullName>
    </submittedName>
</protein>
<dbReference type="EMBL" id="WIUZ02000001">
    <property type="protein sequence ID" value="KAF9792074.1"/>
    <property type="molecule type" value="Genomic_DNA"/>
</dbReference>
<sequence>MVWTLVDNSPSPNRVFTRPLDNNELGFFYDATFNGVADIAEHYIVETTRDSLFELSNVTRTWIALKRIFPLLGATTRETDREALGASFTIVEADLDVTRPGEVSILSATSEEEVHEFVEDLLSGPRQLSPDLLSRVYIYSRKDSPGLYHAVIHTAHSIIDGTASLSLIRTFFDILSLPPTTHIPHLEERLALCVGSENLNPHRDLPLARRRWRRAIGWVIHHIRNPKIQGGMSIPRRITTHTPYRLPKSKRLEITFPEEESTLIIANCRKYGTTFGAALPILGQLGSSRLLHRRYIRGEIGKDEWEWRRIQPCNTMGPLNYRPYLYKDWYTNGGSEVVVLGINYFFLAHSFMPSVSDEWVANNRHTLEDGAPPFSALLSQGRFVLRSNVIKQKVKEFVAHPLLFEIASFRFPGRILYRKRAGRLWMENREGGELGEPEKDVPSVLTNDLIYHNGGASLGNIDPLRPTEYPVLPSSPLSSQKYYPQPKTDENVLAGKPAIRVIDSWRKLCTRPAELYFGSLTQSKKLTMFVSWDGNTYEDSVVEEWLKEAKLATHHYLCQPL</sequence>
<proteinExistence type="predicted"/>
<comment type="caution">
    <text evidence="1">The sequence shown here is derived from an EMBL/GenBank/DDBJ whole genome shotgun (WGS) entry which is preliminary data.</text>
</comment>
<dbReference type="Proteomes" id="UP000736335">
    <property type="component" value="Unassembled WGS sequence"/>
</dbReference>
<reference evidence="1" key="2">
    <citation type="submission" date="2020-11" db="EMBL/GenBank/DDBJ databases">
        <authorList>
            <consortium name="DOE Joint Genome Institute"/>
            <person name="Kuo A."/>
            <person name="Miyauchi S."/>
            <person name="Kiss E."/>
            <person name="Drula E."/>
            <person name="Kohler A."/>
            <person name="Sanchez-Garcia M."/>
            <person name="Andreopoulos B."/>
            <person name="Barry K.W."/>
            <person name="Bonito G."/>
            <person name="Buee M."/>
            <person name="Carver A."/>
            <person name="Chen C."/>
            <person name="Cichocki N."/>
            <person name="Clum A."/>
            <person name="Culley D."/>
            <person name="Crous P.W."/>
            <person name="Fauchery L."/>
            <person name="Girlanda M."/>
            <person name="Hayes R."/>
            <person name="Keri Z."/>
            <person name="Labutti K."/>
            <person name="Lipzen A."/>
            <person name="Lombard V."/>
            <person name="Magnuson J."/>
            <person name="Maillard F."/>
            <person name="Morin E."/>
            <person name="Murat C."/>
            <person name="Nolan M."/>
            <person name="Ohm R."/>
            <person name="Pangilinan J."/>
            <person name="Pereira M."/>
            <person name="Perotto S."/>
            <person name="Peter M."/>
            <person name="Riley R."/>
            <person name="Sitrit Y."/>
            <person name="Stielow B."/>
            <person name="Szollosi G."/>
            <person name="Zifcakova L."/>
            <person name="Stursova M."/>
            <person name="Spatafora J.W."/>
            <person name="Tedersoo L."/>
            <person name="Vaario L.-M."/>
            <person name="Yamada A."/>
            <person name="Yan M."/>
            <person name="Wang P."/>
            <person name="Xu J."/>
            <person name="Bruns T."/>
            <person name="Baldrian P."/>
            <person name="Vilgalys R."/>
            <person name="Henrissat B."/>
            <person name="Grigoriev I.V."/>
            <person name="Hibbett D."/>
            <person name="Nagy L.G."/>
            <person name="Martin F.M."/>
        </authorList>
    </citation>
    <scope>NUCLEOTIDE SEQUENCE</scope>
    <source>
        <strain evidence="1">UH-Tt-Lm1</strain>
    </source>
</reference>
<dbReference type="OrthoDB" id="3264185at2759"/>
<gene>
    <name evidence="1" type="ORF">BJ322DRAFT_1115390</name>
</gene>
<keyword evidence="2" id="KW-1185">Reference proteome</keyword>
<dbReference type="InterPro" id="IPR023213">
    <property type="entry name" value="CAT-like_dom_sf"/>
</dbReference>
<name>A0A9P6LBS5_9AGAM</name>
<evidence type="ECO:0000313" key="1">
    <source>
        <dbReference type="EMBL" id="KAF9792074.1"/>
    </source>
</evidence>